<organism evidence="3 4">
    <name type="scientific">Methanocalculus chunghsingensis</name>
    <dbReference type="NCBI Taxonomy" id="156457"/>
    <lineage>
        <taxon>Archaea</taxon>
        <taxon>Methanobacteriati</taxon>
        <taxon>Methanobacteriota</taxon>
        <taxon>Stenosarchaea group</taxon>
        <taxon>Methanomicrobia</taxon>
        <taxon>Methanomicrobiales</taxon>
        <taxon>Methanocalculaceae</taxon>
        <taxon>Methanocalculus</taxon>
    </lineage>
</organism>
<dbReference type="InterPro" id="IPR011059">
    <property type="entry name" value="Metal-dep_hydrolase_composite"/>
</dbReference>
<keyword evidence="4" id="KW-1185">Reference proteome</keyword>
<dbReference type="OrthoDB" id="42910at2157"/>
<feature type="domain" description="Amidohydrolase-related" evidence="2">
    <location>
        <begin position="44"/>
        <end position="136"/>
    </location>
</feature>
<dbReference type="PANTHER" id="PTHR43794">
    <property type="entry name" value="AMINOHYDROLASE SSNA-RELATED"/>
    <property type="match status" value="1"/>
</dbReference>
<dbReference type="PANTHER" id="PTHR43794:SF5">
    <property type="entry name" value="CHLOROHYDROLASE FAMILY PROTEIN"/>
    <property type="match status" value="1"/>
</dbReference>
<accession>A0A8J7W8K7</accession>
<dbReference type="Pfam" id="PF00962">
    <property type="entry name" value="A_deaminase"/>
    <property type="match status" value="1"/>
</dbReference>
<dbReference type="Gene3D" id="3.20.20.140">
    <property type="entry name" value="Metal-dependent hydrolases"/>
    <property type="match status" value="2"/>
</dbReference>
<proteinExistence type="predicted"/>
<evidence type="ECO:0000259" key="2">
    <source>
        <dbReference type="Pfam" id="PF01979"/>
    </source>
</evidence>
<evidence type="ECO:0000313" key="4">
    <source>
        <dbReference type="Proteomes" id="UP000730161"/>
    </source>
</evidence>
<dbReference type="AlphaFoldDB" id="A0A8J7W8K7"/>
<dbReference type="InterPro" id="IPR006680">
    <property type="entry name" value="Amidohydro-rel"/>
</dbReference>
<dbReference type="InterPro" id="IPR050287">
    <property type="entry name" value="MTA/SAH_deaminase"/>
</dbReference>
<dbReference type="InterPro" id="IPR001365">
    <property type="entry name" value="A_deaminase_dom"/>
</dbReference>
<comment type="caution">
    <text evidence="3">The sequence shown here is derived from an EMBL/GenBank/DDBJ whole genome shotgun (WGS) entry which is preliminary data.</text>
</comment>
<dbReference type="Gene3D" id="2.30.40.10">
    <property type="entry name" value="Urease, subunit C, domain 1"/>
    <property type="match status" value="1"/>
</dbReference>
<dbReference type="GO" id="GO:0019239">
    <property type="term" value="F:deaminase activity"/>
    <property type="evidence" value="ECO:0007669"/>
    <property type="project" value="InterPro"/>
</dbReference>
<gene>
    <name evidence="3" type="ORF">RJ53_01900</name>
</gene>
<dbReference type="SUPFAM" id="SSF51556">
    <property type="entry name" value="Metallo-dependent hydrolases"/>
    <property type="match status" value="1"/>
</dbReference>
<evidence type="ECO:0000313" key="3">
    <source>
        <dbReference type="EMBL" id="MBR1368315.1"/>
    </source>
</evidence>
<dbReference type="Pfam" id="PF01979">
    <property type="entry name" value="Amidohydro_1"/>
    <property type="match status" value="1"/>
</dbReference>
<name>A0A8J7W8K7_9EURY</name>
<protein>
    <submittedName>
        <fullName evidence="3">Amidohydrolase</fullName>
    </submittedName>
</protein>
<dbReference type="RefSeq" id="WP_211529927.1">
    <property type="nucleotide sequence ID" value="NZ_JWHL01000002.1"/>
</dbReference>
<feature type="domain" description="Adenosine deaminase" evidence="1">
    <location>
        <begin position="160"/>
        <end position="285"/>
    </location>
</feature>
<dbReference type="InterPro" id="IPR032466">
    <property type="entry name" value="Metal_Hydrolase"/>
</dbReference>
<reference evidence="3" key="1">
    <citation type="submission" date="2014-12" db="EMBL/GenBank/DDBJ databases">
        <authorList>
            <person name="Huang H.-H."/>
            <person name="Chen S.-C."/>
            <person name="Lai M.-C."/>
        </authorList>
    </citation>
    <scope>NUCLEOTIDE SEQUENCE</scope>
    <source>
        <strain evidence="3">K1F9705b</strain>
    </source>
</reference>
<dbReference type="Proteomes" id="UP000730161">
    <property type="component" value="Unassembled WGS sequence"/>
</dbReference>
<evidence type="ECO:0000259" key="1">
    <source>
        <dbReference type="Pfam" id="PF00962"/>
    </source>
</evidence>
<sequence>MESERSLEGLAFLDDDLHPLHVRIYLEHGTIRSIEEIRAAPCSFILPGLFNAHTHIGDTVAMDTPITGDLASIVAPPDGLKHRILRATDQRTLTAAMRSTMEYMERTGTAGFADFREGGHPGVSALKEAAAGLGIRPLILGRDGGEVHADGLGISSVRDIRDYERQIDEARRKGMLIAIHAGERDHHDIEGALSCDPDLLIHCTHARDRDLRECADRGIPIAICPRSNWVLGVTHSAAAPPVARMIELGCTVFLGTDNAMFIQPDLWREMAFLSVITSVSARDILKMGIAGSTLSGSMYRISEGQKTPIIMIDAEQSNLRYSHDPCRTIVTRGGSDHPERILF</sequence>
<dbReference type="EMBL" id="JWHL01000002">
    <property type="protein sequence ID" value="MBR1368315.1"/>
    <property type="molecule type" value="Genomic_DNA"/>
</dbReference>